<evidence type="ECO:0000313" key="1">
    <source>
        <dbReference type="EMBL" id="EWC40108.1"/>
    </source>
</evidence>
<dbReference type="OrthoDB" id="9795117at2"/>
<protein>
    <submittedName>
        <fullName evidence="1">DsrH family protein</fullName>
    </submittedName>
</protein>
<accession>A0A061JNB2</accession>
<dbReference type="PANTHER" id="PTHR37526">
    <property type="entry name" value="PROTEIN TUSB"/>
    <property type="match status" value="1"/>
</dbReference>
<dbReference type="GO" id="GO:1990228">
    <property type="term" value="C:sulfurtransferase complex"/>
    <property type="evidence" value="ECO:0007669"/>
    <property type="project" value="TreeGrafter"/>
</dbReference>
<organism evidence="1 2">
    <name type="scientific">Stutzerimonas stutzeri KOS6</name>
    <dbReference type="NCBI Taxonomy" id="1218352"/>
    <lineage>
        <taxon>Bacteria</taxon>
        <taxon>Pseudomonadati</taxon>
        <taxon>Pseudomonadota</taxon>
        <taxon>Gammaproteobacteria</taxon>
        <taxon>Pseudomonadales</taxon>
        <taxon>Pseudomonadaceae</taxon>
        <taxon>Stutzerimonas</taxon>
    </lineage>
</organism>
<reference evidence="1 2" key="1">
    <citation type="journal article" date="2013" name="Genome Announc.">
        <title>Draft Genome of the Nitrogen-Fixing Bacterium Pseudomonas stutzeri Strain KOS6 Isolated from Industrial Hydrocarbon Sludge.</title>
        <authorList>
            <person name="Grigoryeva T.V."/>
            <person name="Laikov A.V."/>
            <person name="Naumova R.P."/>
            <person name="Manolov A.I."/>
            <person name="Larin A.K."/>
            <person name="Karpova I.Y."/>
            <person name="Semashko T.A."/>
            <person name="Alexeev D.G."/>
            <person name="Kostryukova E.S."/>
            <person name="Muller R."/>
            <person name="Govorun V.M."/>
        </authorList>
    </citation>
    <scope>NUCLEOTIDE SEQUENCE [LARGE SCALE GENOMIC DNA]</scope>
    <source>
        <strain evidence="1 2">KOS6</strain>
    </source>
</reference>
<dbReference type="SUPFAM" id="SSF75169">
    <property type="entry name" value="DsrEFH-like"/>
    <property type="match status" value="1"/>
</dbReference>
<dbReference type="Pfam" id="PF04077">
    <property type="entry name" value="DsrH"/>
    <property type="match status" value="1"/>
</dbReference>
<dbReference type="HOGENOM" id="CLU_166087_4_0_6"/>
<evidence type="ECO:0000313" key="2">
    <source>
        <dbReference type="Proteomes" id="UP000026923"/>
    </source>
</evidence>
<dbReference type="eggNOG" id="COG2168">
    <property type="taxonomic scope" value="Bacteria"/>
</dbReference>
<dbReference type="Proteomes" id="UP000026923">
    <property type="component" value="Unassembled WGS sequence"/>
</dbReference>
<name>A0A061JNB2_STUST</name>
<dbReference type="GO" id="GO:0002143">
    <property type="term" value="P:tRNA wobble position uridine thiolation"/>
    <property type="evidence" value="ECO:0007669"/>
    <property type="project" value="InterPro"/>
</dbReference>
<dbReference type="InterPro" id="IPR027396">
    <property type="entry name" value="DsrEFH-like"/>
</dbReference>
<dbReference type="NCBIfam" id="TIGR03011">
    <property type="entry name" value="sulf_tusB_dsrH"/>
    <property type="match status" value="1"/>
</dbReference>
<proteinExistence type="predicted"/>
<dbReference type="AlphaFoldDB" id="A0A061JNB2"/>
<dbReference type="InterPro" id="IPR007215">
    <property type="entry name" value="Sulphur_relay_TusB/DsrH"/>
</dbReference>
<dbReference type="Gene3D" id="3.40.1260.10">
    <property type="entry name" value="DsrEFH-like"/>
    <property type="match status" value="1"/>
</dbReference>
<dbReference type="EMBL" id="AMCZ02000025">
    <property type="protein sequence ID" value="EWC40108.1"/>
    <property type="molecule type" value="Genomic_DNA"/>
</dbReference>
<comment type="caution">
    <text evidence="1">The sequence shown here is derived from an EMBL/GenBank/DDBJ whole genome shotgun (WGS) entry which is preliminary data.</text>
</comment>
<sequence length="100" mass="10826">MATLHLLSHSPFADGRLHSCLSLLGAGDALLLTGDASYALRAGTAPCTALQQLAEDVAVYALEEDVLARALDPLPPRVRQLDYAGFVELTCRYERVNSWL</sequence>
<dbReference type="RefSeq" id="WP_024162269.1">
    <property type="nucleotide sequence ID" value="NZ_KK020676.1"/>
</dbReference>
<dbReference type="PANTHER" id="PTHR37526:SF1">
    <property type="entry name" value="PROTEIN TUSB"/>
    <property type="match status" value="1"/>
</dbReference>
<gene>
    <name evidence="1" type="ORF">B597_016905</name>
</gene>